<organism evidence="2 3">
    <name type="scientific">Chitinophaga oryziterrae</name>
    <dbReference type="NCBI Taxonomy" id="1031224"/>
    <lineage>
        <taxon>Bacteria</taxon>
        <taxon>Pseudomonadati</taxon>
        <taxon>Bacteroidota</taxon>
        <taxon>Chitinophagia</taxon>
        <taxon>Chitinophagales</taxon>
        <taxon>Chitinophagaceae</taxon>
        <taxon>Chitinophaga</taxon>
    </lineage>
</organism>
<dbReference type="Proteomes" id="UP000468388">
    <property type="component" value="Unassembled WGS sequence"/>
</dbReference>
<name>A0A6N8J8G2_9BACT</name>
<dbReference type="AlphaFoldDB" id="A0A6N8J8G2"/>
<gene>
    <name evidence="2" type="ORF">GO495_13130</name>
</gene>
<dbReference type="OrthoDB" id="9765571at2"/>
<evidence type="ECO:0000313" key="3">
    <source>
        <dbReference type="Proteomes" id="UP000468388"/>
    </source>
</evidence>
<accession>A0A6N8J8G2</accession>
<keyword evidence="3" id="KW-1185">Reference proteome</keyword>
<comment type="caution">
    <text evidence="2">The sequence shown here is derived from an EMBL/GenBank/DDBJ whole genome shotgun (WGS) entry which is preliminary data.</text>
</comment>
<dbReference type="RefSeq" id="WP_157300154.1">
    <property type="nucleotide sequence ID" value="NZ_BAAAZB010000025.1"/>
</dbReference>
<feature type="chain" id="PRO_5026895003" description="Aromatic hydrocarbon degradation protein" evidence="1">
    <location>
        <begin position="22"/>
        <end position="526"/>
    </location>
</feature>
<evidence type="ECO:0000313" key="2">
    <source>
        <dbReference type="EMBL" id="MVT41530.1"/>
    </source>
</evidence>
<protein>
    <recommendedName>
        <fullName evidence="4">Aromatic hydrocarbon degradation protein</fullName>
    </recommendedName>
</protein>
<reference evidence="2 3" key="1">
    <citation type="submission" date="2019-12" db="EMBL/GenBank/DDBJ databases">
        <title>The draft genomic sequence of strain Chitinophaga oryziterrae JCM 16595.</title>
        <authorList>
            <person name="Zhang X."/>
        </authorList>
    </citation>
    <scope>NUCLEOTIDE SEQUENCE [LARGE SCALE GENOMIC DNA]</scope>
    <source>
        <strain evidence="2 3">JCM 16595</strain>
    </source>
</reference>
<feature type="signal peptide" evidence="1">
    <location>
        <begin position="1"/>
        <end position="21"/>
    </location>
</feature>
<keyword evidence="1" id="KW-0732">Signal</keyword>
<dbReference type="SUPFAM" id="SSF56935">
    <property type="entry name" value="Porins"/>
    <property type="match status" value="1"/>
</dbReference>
<sequence>MLRRMVLLAIAMTGTCYTLQAQTIDDALRFSTSAPAGTARAQAVGGALGSLGGEVSSIYVNPASTGFFRTSDFSFTLGFQQADNKGTYLGTTGSDSKGNLNISNATLIFGGKRKMPGSKWENFSFGLGFNRTNNYNQRVYYTGNNSSSSLALNYAQQAQLYVTDPSTQLGAVPEKTIGALAHSSVLAYQTYLISDATDAQGLYFYSAAQSTGDPQTIHVKQENMLNTGGSANEISFDFGSNYNNILYLGGSVGIPVAHYTRDKTWKETNINTENVDLNNFSVTEHLTTDGTGINVKLGAIVKPVRPLSLGVTLHSPSWIWFTDNYTTDMTTNTKLKGIRSFSSTDTNNGDADQSKYMVRTPWKGILSATYLFSPSADTRKPTGFLTLDYEYMDYASMKMRFNNDPAYDKNDNDARNTAIKNTYQAASNIRIGGELKLHVIALRLGYALYGNPYKNSSLDATRHYYTGGIGYRNKGFYMDLGLVIGDNKSQEQPYIITTNTAGYASPAPAQIKGNTTNVLATCGWKF</sequence>
<evidence type="ECO:0000256" key="1">
    <source>
        <dbReference type="SAM" id="SignalP"/>
    </source>
</evidence>
<evidence type="ECO:0008006" key="4">
    <source>
        <dbReference type="Google" id="ProtNLM"/>
    </source>
</evidence>
<proteinExistence type="predicted"/>
<dbReference type="EMBL" id="WRXO01000003">
    <property type="protein sequence ID" value="MVT41530.1"/>
    <property type="molecule type" value="Genomic_DNA"/>
</dbReference>
<dbReference type="Gene3D" id="2.40.160.60">
    <property type="entry name" value="Outer membrane protein transport protein (OMPP1/FadL/TodX)"/>
    <property type="match status" value="1"/>
</dbReference>